<dbReference type="GeneID" id="38786404"/>
<keyword evidence="11" id="KW-0472">Membrane</keyword>
<dbReference type="OrthoDB" id="2789670at2759"/>
<dbReference type="PANTHER" id="PTHR46300">
    <property type="entry name" value="P450, PUTATIVE (EUROFUNG)-RELATED-RELATED"/>
    <property type="match status" value="1"/>
</dbReference>
<evidence type="ECO:0000313" key="13">
    <source>
        <dbReference type="Proteomes" id="UP000287166"/>
    </source>
</evidence>
<accession>A0A401H4X6</accession>
<keyword evidence="7" id="KW-1133">Transmembrane helix</keyword>
<dbReference type="Proteomes" id="UP000287166">
    <property type="component" value="Unassembled WGS sequence"/>
</dbReference>
<gene>
    <name evidence="12" type="ORF">SCP_1601490</name>
</gene>
<dbReference type="InParanoid" id="A0A401H4X6"/>
<evidence type="ECO:0000256" key="8">
    <source>
        <dbReference type="ARBA" id="ARBA00023002"/>
    </source>
</evidence>
<protein>
    <submittedName>
        <fullName evidence="12">Cytochrome P450</fullName>
    </submittedName>
</protein>
<dbReference type="InterPro" id="IPR050364">
    <property type="entry name" value="Cytochrome_P450_fung"/>
</dbReference>
<evidence type="ECO:0000313" key="12">
    <source>
        <dbReference type="EMBL" id="GBE89487.1"/>
    </source>
</evidence>
<reference evidence="12 13" key="1">
    <citation type="journal article" date="2018" name="Sci. Rep.">
        <title>Genome sequence of the cauliflower mushroom Sparassis crispa (Hanabiratake) and its association with beneficial usage.</title>
        <authorList>
            <person name="Kiyama R."/>
            <person name="Furutani Y."/>
            <person name="Kawaguchi K."/>
            <person name="Nakanishi T."/>
        </authorList>
    </citation>
    <scope>NUCLEOTIDE SEQUENCE [LARGE SCALE GENOMIC DNA]</scope>
</reference>
<dbReference type="EMBL" id="BFAD01000016">
    <property type="protein sequence ID" value="GBE89487.1"/>
    <property type="molecule type" value="Genomic_DNA"/>
</dbReference>
<keyword evidence="5" id="KW-0812">Transmembrane</keyword>
<evidence type="ECO:0000256" key="6">
    <source>
        <dbReference type="ARBA" id="ARBA00022723"/>
    </source>
</evidence>
<keyword evidence="8" id="KW-0560">Oxidoreductase</keyword>
<dbReference type="RefSeq" id="XP_027620400.1">
    <property type="nucleotide sequence ID" value="XM_027764599.1"/>
</dbReference>
<evidence type="ECO:0000256" key="10">
    <source>
        <dbReference type="ARBA" id="ARBA00023033"/>
    </source>
</evidence>
<evidence type="ECO:0000256" key="5">
    <source>
        <dbReference type="ARBA" id="ARBA00022692"/>
    </source>
</evidence>
<evidence type="ECO:0000256" key="2">
    <source>
        <dbReference type="ARBA" id="ARBA00004370"/>
    </source>
</evidence>
<dbReference type="GO" id="GO:0016020">
    <property type="term" value="C:membrane"/>
    <property type="evidence" value="ECO:0007669"/>
    <property type="project" value="UniProtKB-SubCell"/>
</dbReference>
<dbReference type="GO" id="GO:0004497">
    <property type="term" value="F:monooxygenase activity"/>
    <property type="evidence" value="ECO:0007669"/>
    <property type="project" value="UniProtKB-KW"/>
</dbReference>
<keyword evidence="9" id="KW-0408">Iron</keyword>
<dbReference type="GO" id="GO:0020037">
    <property type="term" value="F:heme binding"/>
    <property type="evidence" value="ECO:0007669"/>
    <property type="project" value="InterPro"/>
</dbReference>
<evidence type="ECO:0000256" key="1">
    <source>
        <dbReference type="ARBA" id="ARBA00001971"/>
    </source>
</evidence>
<dbReference type="Gene3D" id="1.10.630.10">
    <property type="entry name" value="Cytochrome P450"/>
    <property type="match status" value="1"/>
</dbReference>
<comment type="subcellular location">
    <subcellularLocation>
        <location evidence="2">Membrane</location>
    </subcellularLocation>
</comment>
<evidence type="ECO:0000256" key="9">
    <source>
        <dbReference type="ARBA" id="ARBA00023004"/>
    </source>
</evidence>
<dbReference type="AlphaFoldDB" id="A0A401H4X6"/>
<keyword evidence="4" id="KW-0349">Heme</keyword>
<dbReference type="PANTHER" id="PTHR46300:SF5">
    <property type="entry name" value="CYTOCHROME P450"/>
    <property type="match status" value="1"/>
</dbReference>
<dbReference type="InterPro" id="IPR001128">
    <property type="entry name" value="Cyt_P450"/>
</dbReference>
<keyword evidence="6" id="KW-0479">Metal-binding</keyword>
<comment type="caution">
    <text evidence="12">The sequence shown here is derived from an EMBL/GenBank/DDBJ whole genome shotgun (WGS) entry which is preliminary data.</text>
</comment>
<keyword evidence="13" id="KW-1185">Reference proteome</keyword>
<sequence length="328" mass="36413">MGIITYLVWAVAVIACAALLRRNRRNLSLPPCPPADPLIGHLRQCTFAPQCELFQKWATEYGESQPHRIAIAVLLKPVAAIAGDVFHLNILGKIFVVVNSLQVATDLLEKRSANYSDRPVCTALEMMGWKAHVAFMQYGSRWRKHRKFFQEYFGQSQSLTYRAHQTEEARTLLKDLLTSPTEFEACTRRYALLSIIGIAYGHQVKSDDDIYIKLAEGAIHGVEEAAAGTTLLDLLPFLKYIPYWLPGCASFTAAVRRSGPATKALCEYPLNDMREKMEAGTAQNSFFTSHLERLNTDGADEEDLEDIKGAAAAIVVGKSKSSQLSTSI</sequence>
<evidence type="ECO:0000256" key="11">
    <source>
        <dbReference type="ARBA" id="ARBA00023136"/>
    </source>
</evidence>
<dbReference type="GO" id="GO:0016705">
    <property type="term" value="F:oxidoreductase activity, acting on paired donors, with incorporation or reduction of molecular oxygen"/>
    <property type="evidence" value="ECO:0007669"/>
    <property type="project" value="InterPro"/>
</dbReference>
<dbReference type="GO" id="GO:0005506">
    <property type="term" value="F:iron ion binding"/>
    <property type="evidence" value="ECO:0007669"/>
    <property type="project" value="InterPro"/>
</dbReference>
<evidence type="ECO:0000256" key="4">
    <source>
        <dbReference type="ARBA" id="ARBA00022617"/>
    </source>
</evidence>
<dbReference type="STRING" id="139825.A0A401H4X6"/>
<proteinExistence type="inferred from homology"/>
<keyword evidence="10" id="KW-0503">Monooxygenase</keyword>
<evidence type="ECO:0000256" key="7">
    <source>
        <dbReference type="ARBA" id="ARBA00022989"/>
    </source>
</evidence>
<organism evidence="12 13">
    <name type="scientific">Sparassis crispa</name>
    <dbReference type="NCBI Taxonomy" id="139825"/>
    <lineage>
        <taxon>Eukaryota</taxon>
        <taxon>Fungi</taxon>
        <taxon>Dikarya</taxon>
        <taxon>Basidiomycota</taxon>
        <taxon>Agaricomycotina</taxon>
        <taxon>Agaricomycetes</taxon>
        <taxon>Polyporales</taxon>
        <taxon>Sparassidaceae</taxon>
        <taxon>Sparassis</taxon>
    </lineage>
</organism>
<dbReference type="Pfam" id="PF00067">
    <property type="entry name" value="p450"/>
    <property type="match status" value="1"/>
</dbReference>
<dbReference type="SUPFAM" id="SSF48264">
    <property type="entry name" value="Cytochrome P450"/>
    <property type="match status" value="1"/>
</dbReference>
<comment type="cofactor">
    <cofactor evidence="1">
        <name>heme</name>
        <dbReference type="ChEBI" id="CHEBI:30413"/>
    </cofactor>
</comment>
<evidence type="ECO:0000256" key="3">
    <source>
        <dbReference type="ARBA" id="ARBA00010617"/>
    </source>
</evidence>
<name>A0A401H4X6_9APHY</name>
<dbReference type="InterPro" id="IPR036396">
    <property type="entry name" value="Cyt_P450_sf"/>
</dbReference>
<comment type="similarity">
    <text evidence="3">Belongs to the cytochrome P450 family.</text>
</comment>